<evidence type="ECO:0000313" key="3">
    <source>
        <dbReference type="Proteomes" id="UP001296993"/>
    </source>
</evidence>
<name>A0ABS4X929_9MICC</name>
<gene>
    <name evidence="2" type="ORF">JOF47_000486</name>
</gene>
<dbReference type="InterPro" id="IPR032716">
    <property type="entry name" value="ACC_epsilon"/>
</dbReference>
<evidence type="ECO:0000256" key="1">
    <source>
        <dbReference type="SAM" id="MobiDB-lite"/>
    </source>
</evidence>
<feature type="region of interest" description="Disordered" evidence="1">
    <location>
        <begin position="1"/>
        <end position="20"/>
    </location>
</feature>
<evidence type="ECO:0000313" key="2">
    <source>
        <dbReference type="EMBL" id="MBP2384975.1"/>
    </source>
</evidence>
<dbReference type="Pfam" id="PF13822">
    <property type="entry name" value="ACC_epsilon"/>
    <property type="match status" value="1"/>
</dbReference>
<dbReference type="Proteomes" id="UP001296993">
    <property type="component" value="Unassembled WGS sequence"/>
</dbReference>
<sequence>MIGNQHQAPEGDSAGTALRFTSGAPTAEEIAAVTAVVAAMQSAASSADSDSRSDAVRRSRMQRRRLLAAAPQPWRSGRR</sequence>
<feature type="compositionally biased region" description="Low complexity" evidence="1">
    <location>
        <begin position="67"/>
        <end position="79"/>
    </location>
</feature>
<accession>A0ABS4X929</accession>
<evidence type="ECO:0008006" key="4">
    <source>
        <dbReference type="Google" id="ProtNLM"/>
    </source>
</evidence>
<keyword evidence="3" id="KW-1185">Reference proteome</keyword>
<protein>
    <recommendedName>
        <fullName evidence="4">Acyl-CoA carboxylase subunit epsilon</fullName>
    </recommendedName>
</protein>
<dbReference type="RefSeq" id="WP_342592687.1">
    <property type="nucleotide sequence ID" value="NZ_BAAAJY010000018.1"/>
</dbReference>
<organism evidence="2 3">
    <name type="scientific">Paeniglutamicibacter kerguelensis</name>
    <dbReference type="NCBI Taxonomy" id="254788"/>
    <lineage>
        <taxon>Bacteria</taxon>
        <taxon>Bacillati</taxon>
        <taxon>Actinomycetota</taxon>
        <taxon>Actinomycetes</taxon>
        <taxon>Micrococcales</taxon>
        <taxon>Micrococcaceae</taxon>
        <taxon>Paeniglutamicibacter</taxon>
    </lineage>
</organism>
<reference evidence="2 3" key="1">
    <citation type="submission" date="2021-03" db="EMBL/GenBank/DDBJ databases">
        <title>Sequencing the genomes of 1000 actinobacteria strains.</title>
        <authorList>
            <person name="Klenk H.-P."/>
        </authorList>
    </citation>
    <scope>NUCLEOTIDE SEQUENCE [LARGE SCALE GENOMIC DNA]</scope>
    <source>
        <strain evidence="2 3">DSM 15797</strain>
    </source>
</reference>
<dbReference type="EMBL" id="JAGIOF010000001">
    <property type="protein sequence ID" value="MBP2384975.1"/>
    <property type="molecule type" value="Genomic_DNA"/>
</dbReference>
<proteinExistence type="predicted"/>
<feature type="region of interest" description="Disordered" evidence="1">
    <location>
        <begin position="42"/>
        <end position="79"/>
    </location>
</feature>
<comment type="caution">
    <text evidence="2">The sequence shown here is derived from an EMBL/GenBank/DDBJ whole genome shotgun (WGS) entry which is preliminary data.</text>
</comment>